<dbReference type="GO" id="GO:0006508">
    <property type="term" value="P:proteolysis"/>
    <property type="evidence" value="ECO:0007669"/>
    <property type="project" value="UniProtKB-KW"/>
</dbReference>
<dbReference type="GO" id="GO:0046872">
    <property type="term" value="F:metal ion binding"/>
    <property type="evidence" value="ECO:0007669"/>
    <property type="project" value="UniProtKB-KW"/>
</dbReference>
<dbReference type="AlphaFoldDB" id="A0A090RVM6"/>
<keyword evidence="5" id="KW-0482">Metalloprotease</keyword>
<evidence type="ECO:0000259" key="6">
    <source>
        <dbReference type="Pfam" id="PF07504"/>
    </source>
</evidence>
<sequence>MKYQQLYQGVPVYDATITSTKGEQGISEVYGVMAQGLASDLPVVKPNISSDEALELAERHHLHCIAQ</sequence>
<evidence type="ECO:0000313" key="7">
    <source>
        <dbReference type="EMBL" id="GAL18618.1"/>
    </source>
</evidence>
<evidence type="ECO:0000256" key="2">
    <source>
        <dbReference type="ARBA" id="ARBA00022723"/>
    </source>
</evidence>
<gene>
    <name evidence="7" type="ORF">JCM19235_2041</name>
</gene>
<proteinExistence type="predicted"/>
<evidence type="ECO:0000256" key="1">
    <source>
        <dbReference type="ARBA" id="ARBA00022670"/>
    </source>
</evidence>
<evidence type="ECO:0000256" key="4">
    <source>
        <dbReference type="ARBA" id="ARBA00022833"/>
    </source>
</evidence>
<dbReference type="EC" id="3.4.24.25" evidence="7"/>
<dbReference type="STRING" id="990268.JCM19235_2041"/>
<dbReference type="Gene3D" id="3.10.450.490">
    <property type="match status" value="1"/>
</dbReference>
<name>A0A090RVM6_9VIBR</name>
<accession>A0A090RVM6</accession>
<keyword evidence="1" id="KW-0645">Protease</keyword>
<keyword evidence="4" id="KW-0862">Zinc</keyword>
<feature type="domain" description="FTP" evidence="6">
    <location>
        <begin position="2"/>
        <end position="25"/>
    </location>
</feature>
<keyword evidence="3 7" id="KW-0378">Hydrolase</keyword>
<comment type="caution">
    <text evidence="7">The sequence shown here is derived from an EMBL/GenBank/DDBJ whole genome shotgun (WGS) entry which is preliminary data.</text>
</comment>
<reference evidence="7 8" key="2">
    <citation type="submission" date="2014-09" db="EMBL/GenBank/DDBJ databases">
        <authorList>
            <consortium name="NBRP consortium"/>
            <person name="Sawabe T."/>
            <person name="Meirelles P."/>
            <person name="Nakanishi M."/>
            <person name="Sayaka M."/>
            <person name="Hattori M."/>
            <person name="Ohkuma M."/>
        </authorList>
    </citation>
    <scope>NUCLEOTIDE SEQUENCE [LARGE SCALE GENOMIC DNA]</scope>
    <source>
        <strain evidence="8">JCM19235</strain>
    </source>
</reference>
<dbReference type="EC" id="3.4.24.26" evidence="7"/>
<dbReference type="Proteomes" id="UP000029228">
    <property type="component" value="Unassembled WGS sequence"/>
</dbReference>
<dbReference type="Pfam" id="PF07504">
    <property type="entry name" value="FTP"/>
    <property type="match status" value="1"/>
</dbReference>
<evidence type="ECO:0000313" key="8">
    <source>
        <dbReference type="Proteomes" id="UP000029228"/>
    </source>
</evidence>
<dbReference type="GO" id="GO:0008237">
    <property type="term" value="F:metallopeptidase activity"/>
    <property type="evidence" value="ECO:0007669"/>
    <property type="project" value="UniProtKB-KW"/>
</dbReference>
<keyword evidence="8" id="KW-1185">Reference proteome</keyword>
<dbReference type="InterPro" id="IPR011096">
    <property type="entry name" value="FTP_domain"/>
</dbReference>
<evidence type="ECO:0000256" key="3">
    <source>
        <dbReference type="ARBA" id="ARBA00022801"/>
    </source>
</evidence>
<evidence type="ECO:0000256" key="5">
    <source>
        <dbReference type="ARBA" id="ARBA00023049"/>
    </source>
</evidence>
<keyword evidence="2" id="KW-0479">Metal-binding</keyword>
<organism evidence="7 8">
    <name type="scientific">Vibrio maritimus</name>
    <dbReference type="NCBI Taxonomy" id="990268"/>
    <lineage>
        <taxon>Bacteria</taxon>
        <taxon>Pseudomonadati</taxon>
        <taxon>Pseudomonadota</taxon>
        <taxon>Gammaproteobacteria</taxon>
        <taxon>Vibrionales</taxon>
        <taxon>Vibrionaceae</taxon>
        <taxon>Vibrio</taxon>
    </lineage>
</organism>
<protein>
    <submittedName>
        <fullName evidence="7">Vibriolysin</fullName>
        <ecNumber evidence="7">3.4.24.25</ecNumber>
        <ecNumber evidence="7">3.4.24.26</ecNumber>
    </submittedName>
</protein>
<reference evidence="7 8" key="1">
    <citation type="submission" date="2014-09" db="EMBL/GenBank/DDBJ databases">
        <title>Vibrio maritimus JCM 19235. (C45) whole genome shotgun sequence.</title>
        <authorList>
            <person name="Sawabe T."/>
            <person name="Meirelles P."/>
            <person name="Nakanishi M."/>
            <person name="Sayaka M."/>
            <person name="Hattori M."/>
            <person name="Ohkuma M."/>
        </authorList>
    </citation>
    <scope>NUCLEOTIDE SEQUENCE [LARGE SCALE GENOMIC DNA]</scope>
    <source>
        <strain evidence="8">JCM19235</strain>
    </source>
</reference>
<dbReference type="EMBL" id="BBMR01000003">
    <property type="protein sequence ID" value="GAL18618.1"/>
    <property type="molecule type" value="Genomic_DNA"/>
</dbReference>